<keyword evidence="3" id="KW-0998">Cell outer membrane</keyword>
<dbReference type="RefSeq" id="WP_211926812.1">
    <property type="nucleotide sequence ID" value="NZ_JAGQFT020000002.1"/>
</dbReference>
<dbReference type="EMBL" id="JAGQFT010000081">
    <property type="protein sequence ID" value="MBR0562889.1"/>
    <property type="molecule type" value="Genomic_DNA"/>
</dbReference>
<gene>
    <name evidence="6" type="ORF">KB893_002630</name>
    <name evidence="5" type="ORF">KB893_10230</name>
</gene>
<comment type="subcellular location">
    <subcellularLocation>
        <location evidence="1">Cell outer membrane</location>
    </subcellularLocation>
</comment>
<organism evidence="5">
    <name type="scientific">Coralloluteibacterium stylophorae</name>
    <dbReference type="NCBI Taxonomy" id="1776034"/>
    <lineage>
        <taxon>Bacteria</taxon>
        <taxon>Pseudomonadati</taxon>
        <taxon>Pseudomonadota</taxon>
        <taxon>Gammaproteobacteria</taxon>
        <taxon>Lysobacterales</taxon>
        <taxon>Lysobacteraceae</taxon>
        <taxon>Coralloluteibacterium</taxon>
    </lineage>
</organism>
<keyword evidence="5" id="KW-0675">Receptor</keyword>
<dbReference type="Proteomes" id="UP000675747">
    <property type="component" value="Unassembled WGS sequence"/>
</dbReference>
<keyword evidence="7" id="KW-1185">Reference proteome</keyword>
<evidence type="ECO:0000256" key="1">
    <source>
        <dbReference type="ARBA" id="ARBA00004442"/>
    </source>
</evidence>
<dbReference type="SUPFAM" id="SSF56935">
    <property type="entry name" value="Porins"/>
    <property type="match status" value="1"/>
</dbReference>
<name>A0A8J7VW25_9GAMM</name>
<evidence type="ECO:0000256" key="3">
    <source>
        <dbReference type="ARBA" id="ARBA00023237"/>
    </source>
</evidence>
<dbReference type="InterPro" id="IPR000531">
    <property type="entry name" value="Beta-barrel_TonB"/>
</dbReference>
<reference evidence="5" key="2">
    <citation type="submission" date="2021-04" db="EMBL/GenBank/DDBJ databases">
        <authorList>
            <person name="Karlyshev A.V."/>
        </authorList>
    </citation>
    <scope>NUCLEOTIDE SEQUENCE</scope>
    <source>
        <strain evidence="5">LMG 29479</strain>
    </source>
</reference>
<keyword evidence="2" id="KW-0472">Membrane</keyword>
<dbReference type="InterPro" id="IPR036942">
    <property type="entry name" value="Beta-barrel_TonB_sf"/>
</dbReference>
<accession>A0A8J7VW25</accession>
<dbReference type="Pfam" id="PF00593">
    <property type="entry name" value="TonB_dep_Rec_b-barrel"/>
    <property type="match status" value="1"/>
</dbReference>
<sequence length="147" mass="16878">MRRGAPRRPRRRRPWLGHQLSPAARLTLFGDYVDTDVKNSDDNLPRIPPGRLGLRYDWGQGPLTSDVEYYRTFEQDEVAAYETETAGYDMLNATVSYRFDVGRGRSLEIYARGTNLTNELAFAHTSFVKDQSPLRGRNLVVGLRHDF</sequence>
<evidence type="ECO:0000259" key="4">
    <source>
        <dbReference type="Pfam" id="PF00593"/>
    </source>
</evidence>
<evidence type="ECO:0000313" key="5">
    <source>
        <dbReference type="EMBL" id="MBR0562889.1"/>
    </source>
</evidence>
<dbReference type="GO" id="GO:0009279">
    <property type="term" value="C:cell outer membrane"/>
    <property type="evidence" value="ECO:0007669"/>
    <property type="project" value="UniProtKB-SubCell"/>
</dbReference>
<dbReference type="EMBL" id="JAGQFT020000002">
    <property type="protein sequence ID" value="MBS7456030.1"/>
    <property type="molecule type" value="Genomic_DNA"/>
</dbReference>
<evidence type="ECO:0000313" key="7">
    <source>
        <dbReference type="Proteomes" id="UP000675747"/>
    </source>
</evidence>
<feature type="domain" description="TonB-dependent receptor-like beta-barrel" evidence="4">
    <location>
        <begin position="26"/>
        <end position="116"/>
    </location>
</feature>
<reference evidence="6 7" key="1">
    <citation type="journal article" date="2021" name="Microbiol. Resour. Announc.">
        <title>Draft Genome Sequence of Coralloluteibacterium stylophorae LMG 29479T.</title>
        <authorList>
            <person name="Karlyshev A.V."/>
            <person name="Kudryashova E.B."/>
            <person name="Ariskina E.V."/>
            <person name="Conroy A.P."/>
            <person name="Abidueva E.Y."/>
        </authorList>
    </citation>
    <scope>NUCLEOTIDE SEQUENCE [LARGE SCALE GENOMIC DNA]</scope>
    <source>
        <strain evidence="6 7">LMG 29479</strain>
    </source>
</reference>
<dbReference type="Gene3D" id="2.40.170.20">
    <property type="entry name" value="TonB-dependent receptor, beta-barrel domain"/>
    <property type="match status" value="1"/>
</dbReference>
<proteinExistence type="predicted"/>
<evidence type="ECO:0000313" key="6">
    <source>
        <dbReference type="EMBL" id="MBS7456030.1"/>
    </source>
</evidence>
<evidence type="ECO:0000256" key="2">
    <source>
        <dbReference type="ARBA" id="ARBA00023136"/>
    </source>
</evidence>
<dbReference type="AlphaFoldDB" id="A0A8J7VW25"/>
<comment type="caution">
    <text evidence="5">The sequence shown here is derived from an EMBL/GenBank/DDBJ whole genome shotgun (WGS) entry which is preliminary data.</text>
</comment>
<protein>
    <submittedName>
        <fullName evidence="5">TonB-dependent receptor</fullName>
    </submittedName>
</protein>